<dbReference type="NCBIfam" id="TIGR00574">
    <property type="entry name" value="dnl1"/>
    <property type="match status" value="1"/>
</dbReference>
<feature type="domain" description="ATP-dependent DNA ligase family profile" evidence="23">
    <location>
        <begin position="481"/>
        <end position="615"/>
    </location>
</feature>
<dbReference type="InterPro" id="IPR036420">
    <property type="entry name" value="BRCT_dom_sf"/>
</dbReference>
<dbReference type="RefSeq" id="XP_038060943.1">
    <property type="nucleotide sequence ID" value="XM_038205015.1"/>
</dbReference>
<comment type="catalytic activity">
    <reaction evidence="18 19">
        <text>ATP + (deoxyribonucleotide)n-3'-hydroxyl + 5'-phospho-(deoxyribonucleotide)m = (deoxyribonucleotide)n+m + AMP + diphosphate.</text>
        <dbReference type="EC" id="6.5.1.1"/>
    </reaction>
</comment>
<dbReference type="InterPro" id="IPR012340">
    <property type="entry name" value="NA-bd_OB-fold"/>
</dbReference>
<dbReference type="GO" id="GO:0006310">
    <property type="term" value="P:DNA recombination"/>
    <property type="evidence" value="ECO:0007669"/>
    <property type="project" value="UniProtKB-KW"/>
</dbReference>
<dbReference type="InterPro" id="IPR012309">
    <property type="entry name" value="DNA_ligase_ATP-dep_C"/>
</dbReference>
<dbReference type="SUPFAM" id="SSF50249">
    <property type="entry name" value="Nucleic acid-binding proteins"/>
    <property type="match status" value="1"/>
</dbReference>
<dbReference type="InterPro" id="IPR016059">
    <property type="entry name" value="DNA_ligase_ATP-dep_CS"/>
</dbReference>
<evidence type="ECO:0000256" key="18">
    <source>
        <dbReference type="ARBA" id="ARBA00034003"/>
    </source>
</evidence>
<sequence length="958" mass="106211">MADNRYSVDYARMGTSKCKKCKQGIAKKEARIAKLVSNPFSEEGGDMKQYHHIKCMFEALLRARPTTKKIDDPEDLEGFDLMEDEDKKTIKELIQDLATKTKNKASTPAKKKAAQAKLSPSGQVVSPSKKAPTPTASNSDVPSTSTSVASATTDTKHPDNSFREFRKLCARIADQSAYLAKTKEVETFIKKGSSGDGFEGDTYLLLKLLLPGVVKRVYNINSKQLAKVFSQIFGTNLEEMVTDLDQGDVAETVQKFFVESTVCPPSKKSSLSIHEVDDFLEGMAALTKETEQQRHLTRIAKRCTGNDLKMVVRLIKHDLRINSGAKHILEALDPNAYQAFQASRNLRDVVDRVTKNKEAADGRPGMSKKLSIRATLLTPVLPMLAEACKSVDMAMRKCPNGMYAEIKYDGERVQIHKQGDTFQYFSRSLKPVLPHKVVHIKDYLPKACPHGNSIILDSEILMVDKSGKILPFGSLGKHKRNAFSDANVCLFIFDCLHFNGENLMDRPMKVRRKILEQNLTPVKNHIMLSESKDITVAGDLSSLIMSVIREGLEGLVLKDKMSVYEPGKRHWLKVKKDYLAEGAMADTADLIVLGGYYGTGSKGGIMSTFLMGVHDPSTDRFLTVTKCTGIDDQTLNKLNRDLAMDKISKDYSKVPSWLNISRGLVPDFVVKDPKKAPVWEIMGAEFTSSDNHTAGGISIRFPRVSRFRDDKDWQTANNLDRLKTLYKKSKETSDIPDLISKKTATPTKITAKMHKGKKRVSEDEEDEYEGETDEESEEERSKPSPAKKMKIDNGNGTTSSKGKPACKYGAQCYQTNPQHKATFSHPGDDSGSPSKKVSPSPTKIQATSPAKASSVATTSTAKPSTHSPIKGLANIFSGVSIYMPKTIADYYKLKRYVVAYDGDVLTEFNKANATHFVIDEKAEEQEATPPGKIAVTPAWIWECVKQKKILPAAKFAPK</sequence>
<dbReference type="InterPro" id="IPR036599">
    <property type="entry name" value="DNA_ligase_N_sf"/>
</dbReference>
<evidence type="ECO:0000256" key="20">
    <source>
        <dbReference type="RuleBase" id="RU004196"/>
    </source>
</evidence>
<evidence type="ECO:0000256" key="7">
    <source>
        <dbReference type="ARBA" id="ARBA00022723"/>
    </source>
</evidence>
<dbReference type="RefSeq" id="XP_038060942.1">
    <property type="nucleotide sequence ID" value="XM_038205014.1"/>
</dbReference>
<evidence type="ECO:0000256" key="5">
    <source>
        <dbReference type="ARBA" id="ARBA00022618"/>
    </source>
</evidence>
<dbReference type="InterPro" id="IPR000977">
    <property type="entry name" value="DNA_ligase_ATP-dep"/>
</dbReference>
<evidence type="ECO:0000256" key="15">
    <source>
        <dbReference type="ARBA" id="ARBA00023204"/>
    </source>
</evidence>
<dbReference type="PANTHER" id="PTHR45674">
    <property type="entry name" value="DNA LIGASE 1/3 FAMILY MEMBER"/>
    <property type="match status" value="1"/>
</dbReference>
<dbReference type="GO" id="GO:0071897">
    <property type="term" value="P:DNA biosynthetic process"/>
    <property type="evidence" value="ECO:0007669"/>
    <property type="project" value="InterPro"/>
</dbReference>
<evidence type="ECO:0000259" key="22">
    <source>
        <dbReference type="PROSITE" id="PS50064"/>
    </source>
</evidence>
<dbReference type="GO" id="GO:0051301">
    <property type="term" value="P:cell division"/>
    <property type="evidence" value="ECO:0007669"/>
    <property type="project" value="UniProtKB-KW"/>
</dbReference>
<dbReference type="GO" id="GO:0003677">
    <property type="term" value="F:DNA binding"/>
    <property type="evidence" value="ECO:0007669"/>
    <property type="project" value="InterPro"/>
</dbReference>
<dbReference type="Gene3D" id="1.10.3260.10">
    <property type="entry name" value="DNA ligase, ATP-dependent, N-terminal domain"/>
    <property type="match status" value="1"/>
</dbReference>
<dbReference type="GO" id="GO:0005524">
    <property type="term" value="F:ATP binding"/>
    <property type="evidence" value="ECO:0007669"/>
    <property type="project" value="UniProtKB-KW"/>
</dbReference>
<dbReference type="SUPFAM" id="SSF57716">
    <property type="entry name" value="Glucocorticoid receptor-like (DNA-binding domain)"/>
    <property type="match status" value="1"/>
</dbReference>
<dbReference type="PROSITE" id="PS00333">
    <property type="entry name" value="DNA_LIGASE_A2"/>
    <property type="match status" value="1"/>
</dbReference>
<dbReference type="Pfam" id="PF00645">
    <property type="entry name" value="zf-PARP"/>
    <property type="match status" value="1"/>
</dbReference>
<keyword evidence="16" id="KW-0539">Nucleus</keyword>
<dbReference type="Gene3D" id="3.30.470.30">
    <property type="entry name" value="DNA ligase/mRNA capping enzyme"/>
    <property type="match status" value="1"/>
</dbReference>
<dbReference type="Gene3D" id="2.40.50.140">
    <property type="entry name" value="Nucleic acid-binding proteins"/>
    <property type="match status" value="1"/>
</dbReference>
<dbReference type="EnsemblMetazoa" id="XM_038205011.1">
    <property type="protein sequence ID" value="XP_038060939.1"/>
    <property type="gene ID" value="LOC119731761"/>
</dbReference>
<feature type="region of interest" description="Disordered" evidence="21">
    <location>
        <begin position="749"/>
        <end position="804"/>
    </location>
</feature>
<feature type="compositionally biased region" description="Low complexity" evidence="21">
    <location>
        <begin position="139"/>
        <end position="153"/>
    </location>
</feature>
<dbReference type="PROSITE" id="PS50064">
    <property type="entry name" value="ZF_PARP_2"/>
    <property type="match status" value="1"/>
</dbReference>
<dbReference type="Gene3D" id="3.30.1740.10">
    <property type="entry name" value="Zinc finger, PARP-type"/>
    <property type="match status" value="1"/>
</dbReference>
<accession>A0A914ABV0</accession>
<evidence type="ECO:0000256" key="3">
    <source>
        <dbReference type="ARBA" id="ARBA00007572"/>
    </source>
</evidence>
<dbReference type="GO" id="GO:0006273">
    <property type="term" value="P:lagging strand elongation"/>
    <property type="evidence" value="ECO:0007669"/>
    <property type="project" value="TreeGrafter"/>
</dbReference>
<dbReference type="GO" id="GO:0008270">
    <property type="term" value="F:zinc ion binding"/>
    <property type="evidence" value="ECO:0007669"/>
    <property type="project" value="UniProtKB-KW"/>
</dbReference>
<dbReference type="FunFam" id="2.40.50.140:FF:000085">
    <property type="entry name" value="DNA ligase"/>
    <property type="match status" value="1"/>
</dbReference>
<keyword evidence="5" id="KW-0132">Cell division</keyword>
<dbReference type="RefSeq" id="XP_038060940.1">
    <property type="nucleotide sequence ID" value="XM_038205012.1"/>
</dbReference>
<dbReference type="InterPro" id="IPR050191">
    <property type="entry name" value="ATP-dep_DNA_ligase"/>
</dbReference>
<protein>
    <recommendedName>
        <fullName evidence="19">DNA ligase</fullName>
        <ecNumber evidence="19">6.5.1.1</ecNumber>
    </recommendedName>
</protein>
<keyword evidence="12 19" id="KW-0067">ATP-binding</keyword>
<dbReference type="Pfam" id="PF10283">
    <property type="entry name" value="zf-CCHH"/>
    <property type="match status" value="1"/>
</dbReference>
<evidence type="ECO:0000313" key="26">
    <source>
        <dbReference type="Proteomes" id="UP000887568"/>
    </source>
</evidence>
<evidence type="ECO:0000256" key="14">
    <source>
        <dbReference type="ARBA" id="ARBA00023172"/>
    </source>
</evidence>
<dbReference type="InterPro" id="IPR036957">
    <property type="entry name" value="Znf_PARP_sf"/>
</dbReference>
<evidence type="ECO:0000256" key="4">
    <source>
        <dbReference type="ARBA" id="ARBA00022598"/>
    </source>
</evidence>
<dbReference type="CTD" id="3980"/>
<evidence type="ECO:0000256" key="11">
    <source>
        <dbReference type="ARBA" id="ARBA00022833"/>
    </source>
</evidence>
<dbReference type="Proteomes" id="UP000887568">
    <property type="component" value="Unplaced"/>
</dbReference>
<dbReference type="AlphaFoldDB" id="A0A914ABV0"/>
<feature type="region of interest" description="Disordered" evidence="21">
    <location>
        <begin position="101"/>
        <end position="159"/>
    </location>
</feature>
<dbReference type="OrthoDB" id="206088at2759"/>
<feature type="compositionally biased region" description="Low complexity" evidence="21">
    <location>
        <begin position="830"/>
        <end position="865"/>
    </location>
</feature>
<dbReference type="InterPro" id="IPR001510">
    <property type="entry name" value="Znf_PARP"/>
</dbReference>
<dbReference type="EC" id="6.5.1.1" evidence="19"/>
<evidence type="ECO:0000313" key="25">
    <source>
        <dbReference type="EnsemblMetazoa" id="XP_038060941.1"/>
    </source>
</evidence>
<dbReference type="PANTHER" id="PTHR45674:SF9">
    <property type="entry name" value="DNA LIGASE 3"/>
    <property type="match status" value="1"/>
</dbReference>
<reference evidence="25" key="1">
    <citation type="submission" date="2022-11" db="UniProtKB">
        <authorList>
            <consortium name="EnsemblMetazoa"/>
        </authorList>
    </citation>
    <scope>IDENTIFICATION</scope>
</reference>
<keyword evidence="7" id="KW-0479">Metal-binding</keyword>
<dbReference type="InterPro" id="IPR031916">
    <property type="entry name" value="LIG3_BRCT"/>
</dbReference>
<dbReference type="FunFam" id="1.10.3260.10:FF:000002">
    <property type="entry name" value="DNA ligase"/>
    <property type="match status" value="1"/>
</dbReference>
<name>A0A914ABV0_PATMI</name>
<evidence type="ECO:0000259" key="24">
    <source>
        <dbReference type="PROSITE" id="PS50172"/>
    </source>
</evidence>
<keyword evidence="4 19" id="KW-0436">Ligase</keyword>
<keyword evidence="11" id="KW-0862">Zinc</keyword>
<dbReference type="RefSeq" id="XP_038060941.1">
    <property type="nucleotide sequence ID" value="XM_038205013.1"/>
</dbReference>
<keyword evidence="9 19" id="KW-0227">DNA damage</keyword>
<keyword evidence="15 19" id="KW-0234">DNA repair</keyword>
<dbReference type="CDD" id="cd07902">
    <property type="entry name" value="Adenylation_DNA_ligase_III"/>
    <property type="match status" value="1"/>
</dbReference>
<dbReference type="CDD" id="cd07967">
    <property type="entry name" value="OBF_DNA_ligase_III"/>
    <property type="match status" value="1"/>
</dbReference>
<evidence type="ECO:0000256" key="21">
    <source>
        <dbReference type="SAM" id="MobiDB-lite"/>
    </source>
</evidence>
<dbReference type="InterPro" id="IPR012308">
    <property type="entry name" value="DNA_ligase_ATP-dep_N"/>
</dbReference>
<dbReference type="Pfam" id="PF01068">
    <property type="entry name" value="DNA_ligase_A_M"/>
    <property type="match status" value="1"/>
</dbReference>
<comment type="subcellular location">
    <subcellularLocation>
        <location evidence="2">Nucleus</location>
    </subcellularLocation>
</comment>
<feature type="compositionally biased region" description="Acidic residues" evidence="21">
    <location>
        <begin position="762"/>
        <end position="778"/>
    </location>
</feature>
<dbReference type="SMART" id="SM01336">
    <property type="entry name" value="zf-PARP"/>
    <property type="match status" value="1"/>
</dbReference>
<dbReference type="GO" id="GO:0003910">
    <property type="term" value="F:DNA ligase (ATP) activity"/>
    <property type="evidence" value="ECO:0007669"/>
    <property type="project" value="UniProtKB-EC"/>
</dbReference>
<dbReference type="PROSITE" id="PS50172">
    <property type="entry name" value="BRCT"/>
    <property type="match status" value="1"/>
</dbReference>
<dbReference type="Pfam" id="PF04679">
    <property type="entry name" value="DNA_ligase_A_C"/>
    <property type="match status" value="1"/>
</dbReference>
<keyword evidence="6" id="KW-0235">DNA replication</keyword>
<dbReference type="GO" id="GO:0006302">
    <property type="term" value="P:double-strand break repair"/>
    <property type="evidence" value="ECO:0007669"/>
    <property type="project" value="TreeGrafter"/>
</dbReference>
<dbReference type="InterPro" id="IPR019406">
    <property type="entry name" value="APLF_PBZ"/>
</dbReference>
<dbReference type="EnsemblMetazoa" id="XM_038205013.1">
    <property type="protein sequence ID" value="XP_038060941.1"/>
    <property type="gene ID" value="LOC119731761"/>
</dbReference>
<dbReference type="PROSITE" id="PS50160">
    <property type="entry name" value="DNA_LIGASE_A3"/>
    <property type="match status" value="1"/>
</dbReference>
<evidence type="ECO:0000256" key="19">
    <source>
        <dbReference type="RuleBase" id="RU000617"/>
    </source>
</evidence>
<dbReference type="RefSeq" id="XP_038060939.1">
    <property type="nucleotide sequence ID" value="XM_038205011.1"/>
</dbReference>
<keyword evidence="26" id="KW-1185">Reference proteome</keyword>
<dbReference type="InterPro" id="IPR001357">
    <property type="entry name" value="BRCT_dom"/>
</dbReference>
<dbReference type="SMART" id="SM00292">
    <property type="entry name" value="BRCT"/>
    <property type="match status" value="1"/>
</dbReference>
<dbReference type="EnsemblMetazoa" id="XM_038205015.1">
    <property type="protein sequence ID" value="XP_038060943.1"/>
    <property type="gene ID" value="LOC119731761"/>
</dbReference>
<keyword evidence="8 19" id="KW-0547">Nucleotide-binding</keyword>
<keyword evidence="10" id="KW-0863">Zinc-finger</keyword>
<evidence type="ECO:0000256" key="13">
    <source>
        <dbReference type="ARBA" id="ARBA00022842"/>
    </source>
</evidence>
<dbReference type="Pfam" id="PF04675">
    <property type="entry name" value="DNA_ligase_A_N"/>
    <property type="match status" value="1"/>
</dbReference>
<evidence type="ECO:0000256" key="8">
    <source>
        <dbReference type="ARBA" id="ARBA00022741"/>
    </source>
</evidence>
<keyword evidence="13" id="KW-0460">Magnesium</keyword>
<feature type="domain" description="BRCT" evidence="24">
    <location>
        <begin position="871"/>
        <end position="957"/>
    </location>
</feature>
<dbReference type="PROSITE" id="PS00697">
    <property type="entry name" value="DNA_LIGASE_A1"/>
    <property type="match status" value="1"/>
</dbReference>
<evidence type="ECO:0000256" key="1">
    <source>
        <dbReference type="ARBA" id="ARBA00001946"/>
    </source>
</evidence>
<keyword evidence="17" id="KW-0131">Cell cycle</keyword>
<dbReference type="GO" id="GO:0070421">
    <property type="term" value="C:DNA ligase III-XRCC1 complex"/>
    <property type="evidence" value="ECO:0007669"/>
    <property type="project" value="TreeGrafter"/>
</dbReference>
<dbReference type="EnsemblMetazoa" id="XM_038205014.1">
    <property type="protein sequence ID" value="XP_038060942.1"/>
    <property type="gene ID" value="LOC119731761"/>
</dbReference>
<evidence type="ECO:0000259" key="23">
    <source>
        <dbReference type="PROSITE" id="PS50160"/>
    </source>
</evidence>
<dbReference type="Gene3D" id="3.40.50.10190">
    <property type="entry name" value="BRCT domain"/>
    <property type="match status" value="1"/>
</dbReference>
<evidence type="ECO:0000256" key="12">
    <source>
        <dbReference type="ARBA" id="ARBA00022840"/>
    </source>
</evidence>
<organism evidence="25 26">
    <name type="scientific">Patiria miniata</name>
    <name type="common">Bat star</name>
    <name type="synonym">Asterina miniata</name>
    <dbReference type="NCBI Taxonomy" id="46514"/>
    <lineage>
        <taxon>Eukaryota</taxon>
        <taxon>Metazoa</taxon>
        <taxon>Echinodermata</taxon>
        <taxon>Eleutherozoa</taxon>
        <taxon>Asterozoa</taxon>
        <taxon>Asteroidea</taxon>
        <taxon>Valvatacea</taxon>
        <taxon>Valvatida</taxon>
        <taxon>Asterinidae</taxon>
        <taxon>Patiria</taxon>
    </lineage>
</organism>
<evidence type="ECO:0000256" key="10">
    <source>
        <dbReference type="ARBA" id="ARBA00022771"/>
    </source>
</evidence>
<dbReference type="GeneID" id="119731761"/>
<feature type="region of interest" description="Disordered" evidence="21">
    <location>
        <begin position="818"/>
        <end position="867"/>
    </location>
</feature>
<feature type="domain" description="PARP-type" evidence="22">
    <location>
        <begin position="6"/>
        <end position="98"/>
    </location>
</feature>
<evidence type="ECO:0000256" key="16">
    <source>
        <dbReference type="ARBA" id="ARBA00023242"/>
    </source>
</evidence>
<dbReference type="SUPFAM" id="SSF117018">
    <property type="entry name" value="ATP-dependent DNA ligase DNA-binding domain"/>
    <property type="match status" value="1"/>
</dbReference>
<dbReference type="EnsemblMetazoa" id="XM_038205012.1">
    <property type="protein sequence ID" value="XP_038060940.1"/>
    <property type="gene ID" value="LOC119731761"/>
</dbReference>
<dbReference type="Pfam" id="PF16759">
    <property type="entry name" value="LIG3_BRCT"/>
    <property type="match status" value="1"/>
</dbReference>
<evidence type="ECO:0000256" key="2">
    <source>
        <dbReference type="ARBA" id="ARBA00004123"/>
    </source>
</evidence>
<evidence type="ECO:0000256" key="17">
    <source>
        <dbReference type="ARBA" id="ARBA00023306"/>
    </source>
</evidence>
<keyword evidence="14 19" id="KW-0233">DNA recombination</keyword>
<evidence type="ECO:0000256" key="9">
    <source>
        <dbReference type="ARBA" id="ARBA00022763"/>
    </source>
</evidence>
<dbReference type="OMA" id="GRWCTVT"/>
<dbReference type="Gene3D" id="3.30.1490.70">
    <property type="match status" value="1"/>
</dbReference>
<dbReference type="InterPro" id="IPR012310">
    <property type="entry name" value="DNA_ligase_ATP-dep_cent"/>
</dbReference>
<dbReference type="SUPFAM" id="SSF52113">
    <property type="entry name" value="BRCT domain"/>
    <property type="match status" value="1"/>
</dbReference>
<comment type="similarity">
    <text evidence="3 20">Belongs to the ATP-dependent DNA ligase family.</text>
</comment>
<dbReference type="FunFam" id="3.30.470.30:FF:000003">
    <property type="entry name" value="DNA ligase"/>
    <property type="match status" value="1"/>
</dbReference>
<dbReference type="SUPFAM" id="SSF56091">
    <property type="entry name" value="DNA ligase/mRNA capping enzyme, catalytic domain"/>
    <property type="match status" value="1"/>
</dbReference>
<proteinExistence type="inferred from homology"/>
<evidence type="ECO:0000256" key="6">
    <source>
        <dbReference type="ARBA" id="ARBA00022705"/>
    </source>
</evidence>
<comment type="cofactor">
    <cofactor evidence="1">
        <name>Mg(2+)</name>
        <dbReference type="ChEBI" id="CHEBI:18420"/>
    </cofactor>
</comment>